<dbReference type="Proteomes" id="UP000271678">
    <property type="component" value="Unassembled WGS sequence"/>
</dbReference>
<comment type="caution">
    <text evidence="2">The sequence shown here is derived from an EMBL/GenBank/DDBJ whole genome shotgun (WGS) entry which is preliminary data.</text>
</comment>
<keyword evidence="3" id="KW-1185">Reference proteome</keyword>
<evidence type="ECO:0000313" key="3">
    <source>
        <dbReference type="Proteomes" id="UP000271678"/>
    </source>
</evidence>
<protein>
    <submittedName>
        <fullName evidence="2">Uncharacterized protein</fullName>
    </submittedName>
</protein>
<sequence>MGSVRVDCPGRHGVRTASENVDEDGEDAISWRGDRLQPVQESVAEPITAQAVGRAIALRHLTQPRLLQIVAQLVGVVGEEPSGQGRLGLLERCVRLLGAQLVDLPLKRQHRGLQLLDVNPDLAIIDLAIIAGCGGVWLVRKTERWPAGRPTRGAQRRCDRVLDAVDSGIAGRFVGADDCTPAVGADDPHCPAVCGQVLAAIQKT</sequence>
<dbReference type="EMBL" id="RJJQ01000002">
    <property type="protein sequence ID" value="RNI24813.1"/>
    <property type="molecule type" value="Genomic_DNA"/>
</dbReference>
<reference evidence="2 3" key="1">
    <citation type="submission" date="2018-11" db="EMBL/GenBank/DDBJ databases">
        <title>Draft genome of Simplicispira Flexivirga sp. BO-16.</title>
        <authorList>
            <person name="Im W.T."/>
        </authorList>
    </citation>
    <scope>NUCLEOTIDE SEQUENCE [LARGE SCALE GENOMIC DNA]</scope>
    <source>
        <strain evidence="2 3">BO-16</strain>
    </source>
</reference>
<feature type="region of interest" description="Disordered" evidence="1">
    <location>
        <begin position="1"/>
        <end position="26"/>
    </location>
</feature>
<accession>A0A3M9MIZ5</accession>
<gene>
    <name evidence="2" type="ORF">EFY87_03740</name>
</gene>
<name>A0A3M9MIZ5_9MICO</name>
<dbReference type="AlphaFoldDB" id="A0A3M9MIZ5"/>
<organism evidence="2 3">
    <name type="scientific">Flexivirga caeni</name>
    <dbReference type="NCBI Taxonomy" id="2294115"/>
    <lineage>
        <taxon>Bacteria</taxon>
        <taxon>Bacillati</taxon>
        <taxon>Actinomycetota</taxon>
        <taxon>Actinomycetes</taxon>
        <taxon>Micrococcales</taxon>
        <taxon>Dermacoccaceae</taxon>
        <taxon>Flexivirga</taxon>
    </lineage>
</organism>
<evidence type="ECO:0000256" key="1">
    <source>
        <dbReference type="SAM" id="MobiDB-lite"/>
    </source>
</evidence>
<evidence type="ECO:0000313" key="2">
    <source>
        <dbReference type="EMBL" id="RNI24813.1"/>
    </source>
</evidence>
<proteinExistence type="predicted"/>